<dbReference type="GO" id="GO:0005524">
    <property type="term" value="F:ATP binding"/>
    <property type="evidence" value="ECO:0007669"/>
    <property type="project" value="InterPro"/>
</dbReference>
<reference evidence="3 4" key="1">
    <citation type="submission" date="2016-05" db="EMBL/GenBank/DDBJ databases">
        <authorList>
            <person name="Lavstsen T."/>
            <person name="Jespersen J.S."/>
        </authorList>
    </citation>
    <scope>NUCLEOTIDE SEQUENCE [LARGE SCALE GENOMIC DNA]</scope>
    <source>
        <strain evidence="3 4">B7-9</strain>
    </source>
</reference>
<sequence>MCVHEEASGALPDQAHVKRALEIAVAGGHHVLLVGASDAPTLRLARMVPDLVPPGVPLHPATTLDTAASLQVSPELRAAERPWCCPPPGCSLPGLLGGGRGTFQPGFVSQAHDGMLLLANLQQFHHASAHLARVLTERIVVPPRGGTLPANLLLIATAEAHDQAWRSACAAILSHFALVVQVPSRMPDRQPLGAQDEPAAIIRARVAAAWQRQAERSGGGWQWRFNATLPPTEVARQVTLDHAARHLLAVATRQLALTATQRQHVRLVARTIADLAGMELIGPAHVAEALQYRLPSAV</sequence>
<evidence type="ECO:0000259" key="1">
    <source>
        <dbReference type="Pfam" id="PF01078"/>
    </source>
</evidence>
<organism evidence="3 4">
    <name type="scientific">Candidatus Chloroploca asiatica</name>
    <dbReference type="NCBI Taxonomy" id="1506545"/>
    <lineage>
        <taxon>Bacteria</taxon>
        <taxon>Bacillati</taxon>
        <taxon>Chloroflexota</taxon>
        <taxon>Chloroflexia</taxon>
        <taxon>Chloroflexales</taxon>
        <taxon>Chloroflexineae</taxon>
        <taxon>Oscillochloridaceae</taxon>
        <taxon>Candidatus Chloroploca</taxon>
    </lineage>
</organism>
<dbReference type="RefSeq" id="WP_172451141.1">
    <property type="nucleotide sequence ID" value="NZ_LYXE01000156.1"/>
</dbReference>
<dbReference type="Pfam" id="PF01078">
    <property type="entry name" value="Mg_chelatase"/>
    <property type="match status" value="1"/>
</dbReference>
<dbReference type="InterPro" id="IPR000523">
    <property type="entry name" value="Mg_chelatse_chII-like_cat_dom"/>
</dbReference>
<gene>
    <name evidence="3" type="ORF">A9Q02_18975</name>
</gene>
<dbReference type="InterPro" id="IPR027417">
    <property type="entry name" value="P-loop_NTPase"/>
</dbReference>
<evidence type="ECO:0000313" key="3">
    <source>
        <dbReference type="EMBL" id="PDV97307.1"/>
    </source>
</evidence>
<comment type="caution">
    <text evidence="3">The sequence shown here is derived from an EMBL/GenBank/DDBJ whole genome shotgun (WGS) entry which is preliminary data.</text>
</comment>
<dbReference type="AlphaFoldDB" id="A0A2H3L2D3"/>
<feature type="domain" description="Magnesium chelatase ChlI-like catalytic" evidence="1">
    <location>
        <begin position="13"/>
        <end position="133"/>
    </location>
</feature>
<keyword evidence="4" id="KW-1185">Reference proteome</keyword>
<dbReference type="Gene3D" id="3.40.50.300">
    <property type="entry name" value="P-loop containing nucleotide triphosphate hydrolases"/>
    <property type="match status" value="1"/>
</dbReference>
<dbReference type="Pfam" id="PF13335">
    <property type="entry name" value="Mg_chelatase_C"/>
    <property type="match status" value="1"/>
</dbReference>
<accession>A0A2H3L2D3</accession>
<dbReference type="EMBL" id="LYXE01000156">
    <property type="protein sequence ID" value="PDV97307.1"/>
    <property type="molecule type" value="Genomic_DNA"/>
</dbReference>
<protein>
    <recommendedName>
        <fullName evidence="5">Mg chelatase-related protein C-terminal domain-containing protein</fullName>
    </recommendedName>
</protein>
<name>A0A2H3L2D3_9CHLR</name>
<dbReference type="InterPro" id="IPR045006">
    <property type="entry name" value="CHLI-like"/>
</dbReference>
<dbReference type="Proteomes" id="UP000220922">
    <property type="component" value="Unassembled WGS sequence"/>
</dbReference>
<evidence type="ECO:0008006" key="5">
    <source>
        <dbReference type="Google" id="ProtNLM"/>
    </source>
</evidence>
<proteinExistence type="predicted"/>
<dbReference type="PANTHER" id="PTHR32039">
    <property type="entry name" value="MAGNESIUM-CHELATASE SUBUNIT CHLI"/>
    <property type="match status" value="1"/>
</dbReference>
<dbReference type="PANTHER" id="PTHR32039:SF7">
    <property type="entry name" value="COMPETENCE PROTEIN COMM"/>
    <property type="match status" value="1"/>
</dbReference>
<dbReference type="InterPro" id="IPR025158">
    <property type="entry name" value="Mg_chelat-rel_C"/>
</dbReference>
<feature type="domain" description="Mg chelatase-related protein C-terminal" evidence="2">
    <location>
        <begin position="197"/>
        <end position="293"/>
    </location>
</feature>
<evidence type="ECO:0000313" key="4">
    <source>
        <dbReference type="Proteomes" id="UP000220922"/>
    </source>
</evidence>
<evidence type="ECO:0000259" key="2">
    <source>
        <dbReference type="Pfam" id="PF13335"/>
    </source>
</evidence>
<dbReference type="SUPFAM" id="SSF52540">
    <property type="entry name" value="P-loop containing nucleoside triphosphate hydrolases"/>
    <property type="match status" value="1"/>
</dbReference>